<dbReference type="NCBIfam" id="NF041359">
    <property type="entry name" value="GntG_guanitoxin"/>
    <property type="match status" value="1"/>
</dbReference>
<keyword evidence="4" id="KW-0456">Lyase</keyword>
<evidence type="ECO:0000256" key="3">
    <source>
        <dbReference type="ARBA" id="ARBA00022898"/>
    </source>
</evidence>
<comment type="similarity">
    <text evidence="2">Belongs to the threonine aldolase family.</text>
</comment>
<keyword evidence="3" id="KW-0663">Pyridoxal phosphate</keyword>
<dbReference type="RefSeq" id="XP_035321660.1">
    <property type="nucleotide sequence ID" value="XM_035468526.1"/>
</dbReference>
<evidence type="ECO:0000256" key="4">
    <source>
        <dbReference type="ARBA" id="ARBA00023239"/>
    </source>
</evidence>
<evidence type="ECO:0000256" key="2">
    <source>
        <dbReference type="ARBA" id="ARBA00006966"/>
    </source>
</evidence>
<dbReference type="EMBL" id="JAANYQ010000007">
    <property type="protein sequence ID" value="KAF4123008.1"/>
    <property type="molecule type" value="Genomic_DNA"/>
</dbReference>
<dbReference type="SUPFAM" id="SSF53383">
    <property type="entry name" value="PLP-dependent transferases"/>
    <property type="match status" value="1"/>
</dbReference>
<comment type="caution">
    <text evidence="7">The sequence shown here is derived from an EMBL/GenBank/DDBJ whole genome shotgun (WGS) entry which is preliminary data.</text>
</comment>
<dbReference type="PANTHER" id="PTHR48097:SF9">
    <property type="entry name" value="L-THREONINE ALDOLASE"/>
    <property type="match status" value="1"/>
</dbReference>
<dbReference type="InterPro" id="IPR001597">
    <property type="entry name" value="ArAA_b-elim_lyase/Thr_aldolase"/>
</dbReference>
<dbReference type="AlphaFoldDB" id="A0A9P4YTV2"/>
<evidence type="ECO:0000256" key="1">
    <source>
        <dbReference type="ARBA" id="ARBA00001933"/>
    </source>
</evidence>
<dbReference type="PANTHER" id="PTHR48097">
    <property type="entry name" value="L-THREONINE ALDOLASE-RELATED"/>
    <property type="match status" value="1"/>
</dbReference>
<evidence type="ECO:0000313" key="7">
    <source>
        <dbReference type="EMBL" id="KAF4123008.1"/>
    </source>
</evidence>
<dbReference type="GO" id="GO:0006545">
    <property type="term" value="P:glycine biosynthetic process"/>
    <property type="evidence" value="ECO:0007669"/>
    <property type="project" value="TreeGrafter"/>
</dbReference>
<dbReference type="InterPro" id="IPR015424">
    <property type="entry name" value="PyrdxlP-dep_Trfase"/>
</dbReference>
<dbReference type="GO" id="GO:0005829">
    <property type="term" value="C:cytosol"/>
    <property type="evidence" value="ECO:0007669"/>
    <property type="project" value="TreeGrafter"/>
</dbReference>
<dbReference type="InterPro" id="IPR023603">
    <property type="entry name" value="Low_specificity_L-TA-like"/>
</dbReference>
<dbReference type="OrthoDB" id="10261951at2759"/>
<organism evidence="7 8">
    <name type="scientific">Geosmithia morbida</name>
    <dbReference type="NCBI Taxonomy" id="1094350"/>
    <lineage>
        <taxon>Eukaryota</taxon>
        <taxon>Fungi</taxon>
        <taxon>Dikarya</taxon>
        <taxon>Ascomycota</taxon>
        <taxon>Pezizomycotina</taxon>
        <taxon>Sordariomycetes</taxon>
        <taxon>Hypocreomycetidae</taxon>
        <taxon>Hypocreales</taxon>
        <taxon>Bionectriaceae</taxon>
        <taxon>Geosmithia</taxon>
    </lineage>
</organism>
<feature type="compositionally biased region" description="Polar residues" evidence="5">
    <location>
        <begin position="28"/>
        <end position="39"/>
    </location>
</feature>
<dbReference type="InterPro" id="IPR015421">
    <property type="entry name" value="PyrdxlP-dep_Trfase_major"/>
</dbReference>
<dbReference type="FunFam" id="3.40.640.10:FF:000030">
    <property type="entry name" value="Low-specificity L-threonine aldolase"/>
    <property type="match status" value="1"/>
</dbReference>
<accession>A0A9P4YTV2</accession>
<gene>
    <name evidence="7" type="ORF">GMORB2_6556</name>
</gene>
<dbReference type="GeneID" id="55972781"/>
<dbReference type="Gene3D" id="3.40.640.10">
    <property type="entry name" value="Type I PLP-dependent aspartate aminotransferase-like (Major domain)"/>
    <property type="match status" value="1"/>
</dbReference>
<name>A0A9P4YTV2_9HYPO</name>
<evidence type="ECO:0000313" key="8">
    <source>
        <dbReference type="Proteomes" id="UP000749293"/>
    </source>
</evidence>
<protein>
    <submittedName>
        <fullName evidence="7">Threonine aldolase</fullName>
    </submittedName>
</protein>
<feature type="domain" description="Aromatic amino acid beta-eliminating lyase/threonine aldolase" evidence="6">
    <location>
        <begin position="53"/>
        <end position="336"/>
    </location>
</feature>
<dbReference type="GO" id="GO:0006567">
    <property type="term" value="P:L-threonine catabolic process"/>
    <property type="evidence" value="ECO:0007669"/>
    <property type="project" value="TreeGrafter"/>
</dbReference>
<proteinExistence type="inferred from homology"/>
<comment type="cofactor">
    <cofactor evidence="1">
        <name>pyridoxal 5'-phosphate</name>
        <dbReference type="ChEBI" id="CHEBI:597326"/>
    </cofactor>
</comment>
<reference evidence="7" key="1">
    <citation type="submission" date="2020-03" db="EMBL/GenBank/DDBJ databases">
        <title>Site-based positive gene gene selection in Geosmithia morbida across the United States reveals a broad range of putative effectors and factors for local host and environmental adapation.</title>
        <authorList>
            <person name="Onufrak A."/>
            <person name="Murdoch R.W."/>
            <person name="Gazis R."/>
            <person name="Huff M."/>
            <person name="Staton M."/>
            <person name="Klingeman W."/>
            <person name="Hadziabdic D."/>
        </authorList>
    </citation>
    <scope>NUCLEOTIDE SEQUENCE</scope>
    <source>
        <strain evidence="7">1262</strain>
    </source>
</reference>
<evidence type="ECO:0000259" key="6">
    <source>
        <dbReference type="Pfam" id="PF01212"/>
    </source>
</evidence>
<dbReference type="Proteomes" id="UP000749293">
    <property type="component" value="Unassembled WGS sequence"/>
</dbReference>
<dbReference type="GO" id="GO:0008732">
    <property type="term" value="F:L-allo-threonine aldolase activity"/>
    <property type="evidence" value="ECO:0007669"/>
    <property type="project" value="TreeGrafter"/>
</dbReference>
<sequence length="452" mass="48303">MQPLRIARLAGRTQTFWKPSLISSPLLQQHRASSSSPGPGNSWVGHKGPGGFDLRSDVMTTPTPSMLSAIRTCSMRDDVFQEDTTTSDLEAHVAGLAGKEAGLFVLSGTMGNQLALRSHLRQPPHGVLCDENSHIFHYEAGGVASLCGAMLQAVTPKNGMYLTLEDVAARAVLDNDVHSCPTRVISLENTLNGMVMPLSETRRISDFARARGIAMHCDGARLWEAVASGAGSLADYSSLFDTLSLCMSKGLGAPVGSVLVGPAKTISHSRWVRKSIGGGLRQPGLLTAAGRVAVDEAVHLLPLAHSLARDVESIWTSRGGRLIYPVQTNMCWLDLDAARCPPDHFVKLGERFGLALGPGRLVLNYQTAQNGEEVLSRLERVFDAVFDTASTSTSTGKPIKAACAVSCLTDDFAGVELDEHRGVGFQALDGNGKSKVIEDEELQLEMVEFGEG</sequence>
<dbReference type="Pfam" id="PF01212">
    <property type="entry name" value="Beta_elim_lyase"/>
    <property type="match status" value="1"/>
</dbReference>
<evidence type="ECO:0000256" key="5">
    <source>
        <dbReference type="SAM" id="MobiDB-lite"/>
    </source>
</evidence>
<feature type="region of interest" description="Disordered" evidence="5">
    <location>
        <begin position="28"/>
        <end position="49"/>
    </location>
</feature>
<keyword evidence="8" id="KW-1185">Reference proteome</keyword>